<dbReference type="Pfam" id="PF13279">
    <property type="entry name" value="4HBT_2"/>
    <property type="match status" value="1"/>
</dbReference>
<dbReference type="RefSeq" id="WP_330196410.1">
    <property type="nucleotide sequence ID" value="NZ_JAZDRO010000003.1"/>
</dbReference>
<comment type="caution">
    <text evidence="2">The sequence shown here is derived from an EMBL/GenBank/DDBJ whole genome shotgun (WGS) entry which is preliminary data.</text>
</comment>
<organism evidence="2 3">
    <name type="scientific">Hyphobacterium marinum</name>
    <dbReference type="NCBI Taxonomy" id="3116574"/>
    <lineage>
        <taxon>Bacteria</taxon>
        <taxon>Pseudomonadati</taxon>
        <taxon>Pseudomonadota</taxon>
        <taxon>Alphaproteobacteria</taxon>
        <taxon>Maricaulales</taxon>
        <taxon>Maricaulaceae</taxon>
        <taxon>Hyphobacterium</taxon>
    </lineage>
</organism>
<dbReference type="Proteomes" id="UP001310692">
    <property type="component" value="Unassembled WGS sequence"/>
</dbReference>
<name>A0ABU7LZ92_9PROT</name>
<proteinExistence type="predicted"/>
<dbReference type="CDD" id="cd00586">
    <property type="entry name" value="4HBT"/>
    <property type="match status" value="1"/>
</dbReference>
<gene>
    <name evidence="2" type="ORF">V0U35_09220</name>
</gene>
<protein>
    <submittedName>
        <fullName evidence="2">Thioesterase family protein</fullName>
    </submittedName>
</protein>
<dbReference type="InterPro" id="IPR050563">
    <property type="entry name" value="4-hydroxybenzoyl-CoA_TE"/>
</dbReference>
<dbReference type="Gene3D" id="3.10.129.10">
    <property type="entry name" value="Hotdog Thioesterase"/>
    <property type="match status" value="1"/>
</dbReference>
<keyword evidence="3" id="KW-1185">Reference proteome</keyword>
<sequence length="155" mass="17946">MHDSWDLPCPHIHTITAVKADEDEFGHVNNARYLNWADETAWSHWDADVPEYPRKDFATYDLGMAIVRSEADYLGHLRAGDRIEAAVWVTMSDRRLRAERRFQFRRADTGDTVFRSVWKLVCFKLSTGRPARMGEALKRHYRVLPAVADALVTEN</sequence>
<dbReference type="EMBL" id="JAZDRO010000003">
    <property type="protein sequence ID" value="MEE2566859.1"/>
    <property type="molecule type" value="Genomic_DNA"/>
</dbReference>
<dbReference type="PANTHER" id="PTHR31793">
    <property type="entry name" value="4-HYDROXYBENZOYL-COA THIOESTERASE FAMILY MEMBER"/>
    <property type="match status" value="1"/>
</dbReference>
<dbReference type="PANTHER" id="PTHR31793:SF37">
    <property type="entry name" value="ACYL-COA THIOESTER HYDROLASE YBGC"/>
    <property type="match status" value="1"/>
</dbReference>
<evidence type="ECO:0000313" key="2">
    <source>
        <dbReference type="EMBL" id="MEE2566859.1"/>
    </source>
</evidence>
<reference evidence="2 3" key="1">
    <citation type="submission" date="2024-01" db="EMBL/GenBank/DDBJ databases">
        <title>Hyphobacterium bacterium isolated from marine sediment.</title>
        <authorList>
            <person name="Zhao S."/>
        </authorList>
    </citation>
    <scope>NUCLEOTIDE SEQUENCE [LARGE SCALE GENOMIC DNA]</scope>
    <source>
        <strain evidence="2 3">Y60-23</strain>
    </source>
</reference>
<dbReference type="SUPFAM" id="SSF54637">
    <property type="entry name" value="Thioesterase/thiol ester dehydrase-isomerase"/>
    <property type="match status" value="1"/>
</dbReference>
<accession>A0ABU7LZ92</accession>
<keyword evidence="1" id="KW-0378">Hydrolase</keyword>
<evidence type="ECO:0000256" key="1">
    <source>
        <dbReference type="ARBA" id="ARBA00022801"/>
    </source>
</evidence>
<evidence type="ECO:0000313" key="3">
    <source>
        <dbReference type="Proteomes" id="UP001310692"/>
    </source>
</evidence>
<dbReference type="InterPro" id="IPR029069">
    <property type="entry name" value="HotDog_dom_sf"/>
</dbReference>